<dbReference type="GO" id="GO:0005524">
    <property type="term" value="F:ATP binding"/>
    <property type="evidence" value="ECO:0007669"/>
    <property type="project" value="UniProtKB-UniRule"/>
</dbReference>
<dbReference type="InterPro" id="IPR014729">
    <property type="entry name" value="Rossmann-like_a/b/a_fold"/>
</dbReference>
<keyword evidence="5 11" id="KW-0436">Ligase</keyword>
<dbReference type="Gene3D" id="1.10.730.10">
    <property type="entry name" value="Isoleucyl-tRNA Synthetase, Domain 1"/>
    <property type="match status" value="1"/>
</dbReference>
<dbReference type="InterPro" id="IPR001278">
    <property type="entry name" value="Arg-tRNA-ligase"/>
</dbReference>
<dbReference type="Proteomes" id="UP000229615">
    <property type="component" value="Unassembled WGS sequence"/>
</dbReference>
<feature type="domain" description="Arginyl tRNA synthetase N-terminal" evidence="14">
    <location>
        <begin position="1"/>
        <end position="85"/>
    </location>
</feature>
<dbReference type="FunFam" id="1.10.730.10:FF:000006">
    <property type="entry name" value="Arginyl-tRNA synthetase 2, mitochondrial"/>
    <property type="match status" value="1"/>
</dbReference>
<dbReference type="EC" id="6.1.1.19" evidence="11"/>
<dbReference type="Gene3D" id="3.40.50.620">
    <property type="entry name" value="HUPs"/>
    <property type="match status" value="1"/>
</dbReference>
<dbReference type="PANTHER" id="PTHR11956">
    <property type="entry name" value="ARGINYL-TRNA SYNTHETASE"/>
    <property type="match status" value="1"/>
</dbReference>
<evidence type="ECO:0000256" key="3">
    <source>
        <dbReference type="ARBA" id="ARBA00011245"/>
    </source>
</evidence>
<dbReference type="Pfam" id="PF00750">
    <property type="entry name" value="tRNA-synt_1d"/>
    <property type="match status" value="1"/>
</dbReference>
<dbReference type="AlphaFoldDB" id="A0A2H0UQF2"/>
<evidence type="ECO:0000313" key="16">
    <source>
        <dbReference type="Proteomes" id="UP000229615"/>
    </source>
</evidence>
<protein>
    <recommendedName>
        <fullName evidence="11">Arginine--tRNA ligase</fullName>
        <ecNumber evidence="11">6.1.1.19</ecNumber>
    </recommendedName>
    <alternativeName>
        <fullName evidence="11">Arginyl-tRNA synthetase</fullName>
        <shortName evidence="11">ArgRS</shortName>
    </alternativeName>
</protein>
<keyword evidence="4 11" id="KW-0963">Cytoplasm</keyword>
<feature type="short sequence motif" description="'HIGH' region" evidence="11">
    <location>
        <begin position="118"/>
        <end position="128"/>
    </location>
</feature>
<dbReference type="Gene3D" id="3.30.1360.70">
    <property type="entry name" value="Arginyl tRNA synthetase N-terminal domain"/>
    <property type="match status" value="1"/>
</dbReference>
<dbReference type="CDD" id="cd00671">
    <property type="entry name" value="ArgRS_core"/>
    <property type="match status" value="1"/>
</dbReference>
<evidence type="ECO:0000259" key="14">
    <source>
        <dbReference type="SMART" id="SM01016"/>
    </source>
</evidence>
<dbReference type="InterPro" id="IPR008909">
    <property type="entry name" value="DALR_anticod-bd"/>
</dbReference>
<dbReference type="PANTHER" id="PTHR11956:SF5">
    <property type="entry name" value="ARGININE--TRNA LIGASE, CYTOPLASMIC"/>
    <property type="match status" value="1"/>
</dbReference>
<evidence type="ECO:0000256" key="12">
    <source>
        <dbReference type="RuleBase" id="RU363038"/>
    </source>
</evidence>
<dbReference type="GO" id="GO:0006420">
    <property type="term" value="P:arginyl-tRNA aminoacylation"/>
    <property type="evidence" value="ECO:0007669"/>
    <property type="project" value="UniProtKB-UniRule"/>
</dbReference>
<gene>
    <name evidence="11" type="primary">argS</name>
    <name evidence="15" type="ORF">COU09_01295</name>
</gene>
<feature type="domain" description="DALR anticodon binding" evidence="13">
    <location>
        <begin position="444"/>
        <end position="556"/>
    </location>
</feature>
<evidence type="ECO:0000256" key="10">
    <source>
        <dbReference type="ARBA" id="ARBA00049339"/>
    </source>
</evidence>
<comment type="subcellular location">
    <subcellularLocation>
        <location evidence="1 11">Cytoplasm</location>
    </subcellularLocation>
</comment>
<dbReference type="Pfam" id="PF03485">
    <property type="entry name" value="Arg_tRNA_synt_N"/>
    <property type="match status" value="1"/>
</dbReference>
<dbReference type="SUPFAM" id="SSF47323">
    <property type="entry name" value="Anticodon-binding domain of a subclass of class I aminoacyl-tRNA synthetases"/>
    <property type="match status" value="1"/>
</dbReference>
<name>A0A2H0UQF2_9BACT</name>
<dbReference type="HAMAP" id="MF_00123">
    <property type="entry name" value="Arg_tRNA_synth"/>
    <property type="match status" value="1"/>
</dbReference>
<dbReference type="NCBIfam" id="TIGR00456">
    <property type="entry name" value="argS"/>
    <property type="match status" value="1"/>
</dbReference>
<evidence type="ECO:0000256" key="7">
    <source>
        <dbReference type="ARBA" id="ARBA00022840"/>
    </source>
</evidence>
<evidence type="ECO:0000256" key="5">
    <source>
        <dbReference type="ARBA" id="ARBA00022598"/>
    </source>
</evidence>
<dbReference type="SMART" id="SM00836">
    <property type="entry name" value="DALR_1"/>
    <property type="match status" value="1"/>
</dbReference>
<sequence>MTIQHRVKEFIQAVTLNTVDFKLEVPTQASFGHYSTNLALVLAKKEGKSSLEVAKELVDKLEKADDGKLFKKIEVAGPGFVNFWLNPEVLATEFKKFNPEKLPKSGNKEKVIIEFSSPNIAKPMHVGHLRSTIIGDSLARIYEALNFRVIRWNYLGDWGTQFGKLIAAYKKWGSEESLEKDPINHLLQLYVRFTKEIEGDKDLEQLGRDEFKKLEDGNKENRKLWKKFRQLSLREFAKTYSNLGIKKFKIEKGESDYQKNLPGVVKELKEKNIAKKSEGALIIELKDLPPALIQKSDGASLYFTREIAALEDRSAQAQKIFYVVGNEQSLHFQQLQAVSELIKLPIKIEHIKYGLVLNEEGKKISTRKGEAIQLSELLDKAVEKAKIIVSKKNPSLKEDQINSIANAVGIGAIKFNDLKENRVSDIRFDWDKMLDINGDSGPYLQYTYARLNSILQKGGKQANNAEELKENMEISIVKKLLDFPDVVMLCQESNLTSHLAKHLLDLAHTLNSYYESVPVLSAPKDKKSARLYLVKKANQVLEAGLCLLGIDTPGQI</sequence>
<evidence type="ECO:0000256" key="1">
    <source>
        <dbReference type="ARBA" id="ARBA00004496"/>
    </source>
</evidence>
<dbReference type="InterPro" id="IPR009080">
    <property type="entry name" value="tRNAsynth_Ia_anticodon-bd"/>
</dbReference>
<dbReference type="FunFam" id="3.40.50.620:FF:000116">
    <property type="entry name" value="Arginine--tRNA ligase"/>
    <property type="match status" value="1"/>
</dbReference>
<evidence type="ECO:0000256" key="11">
    <source>
        <dbReference type="HAMAP-Rule" id="MF_00123"/>
    </source>
</evidence>
<dbReference type="Pfam" id="PF05746">
    <property type="entry name" value="DALR_1"/>
    <property type="match status" value="1"/>
</dbReference>
<dbReference type="EMBL" id="PFBB01000014">
    <property type="protein sequence ID" value="PIR88601.1"/>
    <property type="molecule type" value="Genomic_DNA"/>
</dbReference>
<keyword evidence="7 11" id="KW-0067">ATP-binding</keyword>
<accession>A0A2H0UQF2</accession>
<dbReference type="GO" id="GO:0005737">
    <property type="term" value="C:cytoplasm"/>
    <property type="evidence" value="ECO:0007669"/>
    <property type="project" value="UniProtKB-SubCell"/>
</dbReference>
<evidence type="ECO:0000313" key="15">
    <source>
        <dbReference type="EMBL" id="PIR88601.1"/>
    </source>
</evidence>
<dbReference type="PRINTS" id="PR01038">
    <property type="entry name" value="TRNASYNTHARG"/>
</dbReference>
<dbReference type="SMART" id="SM01016">
    <property type="entry name" value="Arg_tRNA_synt_N"/>
    <property type="match status" value="1"/>
</dbReference>
<dbReference type="SUPFAM" id="SSF52374">
    <property type="entry name" value="Nucleotidylyl transferase"/>
    <property type="match status" value="1"/>
</dbReference>
<dbReference type="PROSITE" id="PS00178">
    <property type="entry name" value="AA_TRNA_LIGASE_I"/>
    <property type="match status" value="1"/>
</dbReference>
<organism evidence="15 16">
    <name type="scientific">Candidatus Harrisonbacteria bacterium CG10_big_fil_rev_8_21_14_0_10_44_23</name>
    <dbReference type="NCBI Taxonomy" id="1974585"/>
    <lineage>
        <taxon>Bacteria</taxon>
        <taxon>Candidatus Harrisoniibacteriota</taxon>
    </lineage>
</organism>
<dbReference type="InterPro" id="IPR036695">
    <property type="entry name" value="Arg-tRNA-synth_N_sf"/>
</dbReference>
<evidence type="ECO:0000256" key="2">
    <source>
        <dbReference type="ARBA" id="ARBA00005594"/>
    </source>
</evidence>
<dbReference type="InterPro" id="IPR001412">
    <property type="entry name" value="aa-tRNA-synth_I_CS"/>
</dbReference>
<dbReference type="InterPro" id="IPR005148">
    <property type="entry name" value="Arg-tRNA-synth_N"/>
</dbReference>
<keyword evidence="6 11" id="KW-0547">Nucleotide-binding</keyword>
<keyword evidence="8 11" id="KW-0648">Protein biosynthesis</keyword>
<comment type="caution">
    <text evidence="15">The sequence shown here is derived from an EMBL/GenBank/DDBJ whole genome shotgun (WGS) entry which is preliminary data.</text>
</comment>
<comment type="catalytic activity">
    <reaction evidence="10 11">
        <text>tRNA(Arg) + L-arginine + ATP = L-arginyl-tRNA(Arg) + AMP + diphosphate</text>
        <dbReference type="Rhea" id="RHEA:20301"/>
        <dbReference type="Rhea" id="RHEA-COMP:9658"/>
        <dbReference type="Rhea" id="RHEA-COMP:9673"/>
        <dbReference type="ChEBI" id="CHEBI:30616"/>
        <dbReference type="ChEBI" id="CHEBI:32682"/>
        <dbReference type="ChEBI" id="CHEBI:33019"/>
        <dbReference type="ChEBI" id="CHEBI:78442"/>
        <dbReference type="ChEBI" id="CHEBI:78513"/>
        <dbReference type="ChEBI" id="CHEBI:456215"/>
        <dbReference type="EC" id="6.1.1.19"/>
    </reaction>
</comment>
<evidence type="ECO:0000256" key="6">
    <source>
        <dbReference type="ARBA" id="ARBA00022741"/>
    </source>
</evidence>
<comment type="similarity">
    <text evidence="2 11 12">Belongs to the class-I aminoacyl-tRNA synthetase family.</text>
</comment>
<keyword evidence="9 11" id="KW-0030">Aminoacyl-tRNA synthetase</keyword>
<dbReference type="GO" id="GO:0004814">
    <property type="term" value="F:arginine-tRNA ligase activity"/>
    <property type="evidence" value="ECO:0007669"/>
    <property type="project" value="UniProtKB-UniRule"/>
</dbReference>
<evidence type="ECO:0000259" key="13">
    <source>
        <dbReference type="SMART" id="SM00836"/>
    </source>
</evidence>
<evidence type="ECO:0000256" key="8">
    <source>
        <dbReference type="ARBA" id="ARBA00022917"/>
    </source>
</evidence>
<reference evidence="16" key="1">
    <citation type="submission" date="2017-09" db="EMBL/GenBank/DDBJ databases">
        <title>Depth-based differentiation of microbial function through sediment-hosted aquifers and enrichment of novel symbionts in the deep terrestrial subsurface.</title>
        <authorList>
            <person name="Probst A.J."/>
            <person name="Ladd B."/>
            <person name="Jarett J.K."/>
            <person name="Geller-Mcgrath D.E."/>
            <person name="Sieber C.M.K."/>
            <person name="Emerson J.B."/>
            <person name="Anantharaman K."/>
            <person name="Thomas B.C."/>
            <person name="Malmstrom R."/>
            <person name="Stieglmeier M."/>
            <person name="Klingl A."/>
            <person name="Woyke T."/>
            <person name="Ryan C.M."/>
            <person name="Banfield J.F."/>
        </authorList>
    </citation>
    <scope>NUCLEOTIDE SEQUENCE [LARGE SCALE GENOMIC DNA]</scope>
</reference>
<proteinExistence type="inferred from homology"/>
<dbReference type="InterPro" id="IPR035684">
    <property type="entry name" value="ArgRS_core"/>
</dbReference>
<dbReference type="SUPFAM" id="SSF55190">
    <property type="entry name" value="Arginyl-tRNA synthetase (ArgRS), N-terminal 'additional' domain"/>
    <property type="match status" value="1"/>
</dbReference>
<evidence type="ECO:0000256" key="9">
    <source>
        <dbReference type="ARBA" id="ARBA00023146"/>
    </source>
</evidence>
<comment type="subunit">
    <text evidence="3 11">Monomer.</text>
</comment>
<evidence type="ECO:0000256" key="4">
    <source>
        <dbReference type="ARBA" id="ARBA00022490"/>
    </source>
</evidence>